<dbReference type="InterPro" id="IPR020841">
    <property type="entry name" value="PKS_Beta-ketoAc_synthase_dom"/>
</dbReference>
<feature type="active site" description="Proton acceptor; for dehydratase activity" evidence="7">
    <location>
        <position position="965"/>
    </location>
</feature>
<dbReference type="InterPro" id="IPR049551">
    <property type="entry name" value="PKS_DH_C"/>
</dbReference>
<dbReference type="Gene3D" id="3.40.366.10">
    <property type="entry name" value="Malonyl-Coenzyme A Acyl Carrier Protein, domain 2"/>
    <property type="match status" value="1"/>
</dbReference>
<dbReference type="Gene3D" id="3.90.180.10">
    <property type="entry name" value="Medium-chain alcohol dehydrogenases, catalytic domain"/>
    <property type="match status" value="1"/>
</dbReference>
<dbReference type="CDD" id="cd05195">
    <property type="entry name" value="enoyl_red"/>
    <property type="match status" value="1"/>
</dbReference>
<evidence type="ECO:0000256" key="2">
    <source>
        <dbReference type="ARBA" id="ARBA00022553"/>
    </source>
</evidence>
<evidence type="ECO:0000259" key="10">
    <source>
        <dbReference type="PROSITE" id="PS52004"/>
    </source>
</evidence>
<dbReference type="Pfam" id="PF08659">
    <property type="entry name" value="KR"/>
    <property type="match status" value="1"/>
</dbReference>
<dbReference type="Pfam" id="PF08242">
    <property type="entry name" value="Methyltransf_12"/>
    <property type="match status" value="1"/>
</dbReference>
<name>A0A223SAV6_9ACTN</name>
<dbReference type="SMART" id="SM00822">
    <property type="entry name" value="PKS_KR"/>
    <property type="match status" value="1"/>
</dbReference>
<keyword evidence="1" id="KW-0596">Phosphopantetheine</keyword>
<dbReference type="InterPro" id="IPR014030">
    <property type="entry name" value="Ketoacyl_synth_N"/>
</dbReference>
<dbReference type="InterPro" id="IPR050091">
    <property type="entry name" value="PKS_NRPS_Biosynth_Enz"/>
</dbReference>
<dbReference type="GO" id="GO:0031177">
    <property type="term" value="F:phosphopantetheine binding"/>
    <property type="evidence" value="ECO:0007669"/>
    <property type="project" value="InterPro"/>
</dbReference>
<dbReference type="Gene3D" id="3.40.47.10">
    <property type="match status" value="1"/>
</dbReference>
<dbReference type="Pfam" id="PF00698">
    <property type="entry name" value="Acyl_transf_1"/>
    <property type="match status" value="1"/>
</dbReference>
<dbReference type="SMART" id="SM00823">
    <property type="entry name" value="PKS_PP"/>
    <property type="match status" value="1"/>
</dbReference>
<dbReference type="InterPro" id="IPR014043">
    <property type="entry name" value="Acyl_transferase_dom"/>
</dbReference>
<evidence type="ECO:0000313" key="12">
    <source>
        <dbReference type="EMBL" id="ASU85225.1"/>
    </source>
</evidence>
<dbReference type="PROSITE" id="PS52004">
    <property type="entry name" value="KS3_2"/>
    <property type="match status" value="1"/>
</dbReference>
<dbReference type="Gene3D" id="3.40.50.720">
    <property type="entry name" value="NAD(P)-binding Rossmann-like Domain"/>
    <property type="match status" value="3"/>
</dbReference>
<dbReference type="InterPro" id="IPR020807">
    <property type="entry name" value="PKS_DH"/>
</dbReference>
<dbReference type="SMART" id="SM00829">
    <property type="entry name" value="PKS_ER"/>
    <property type="match status" value="1"/>
</dbReference>
<dbReference type="SUPFAM" id="SSF55048">
    <property type="entry name" value="Probable ACP-binding domain of malonyl-CoA ACP transacylase"/>
    <property type="match status" value="1"/>
</dbReference>
<dbReference type="KEGG" id="ngv:CDO52_22695"/>
<dbReference type="SUPFAM" id="SSF53335">
    <property type="entry name" value="S-adenosyl-L-methionine-dependent methyltransferases"/>
    <property type="match status" value="1"/>
</dbReference>
<dbReference type="InterPro" id="IPR016035">
    <property type="entry name" value="Acyl_Trfase/lysoPLipase"/>
</dbReference>
<dbReference type="GO" id="GO:0016491">
    <property type="term" value="F:oxidoreductase activity"/>
    <property type="evidence" value="ECO:0007669"/>
    <property type="project" value="InterPro"/>
</dbReference>
<dbReference type="InterPro" id="IPR049552">
    <property type="entry name" value="PKS_DH_N"/>
</dbReference>
<dbReference type="PROSITE" id="PS00012">
    <property type="entry name" value="PHOSPHOPANTETHEINE"/>
    <property type="match status" value="1"/>
</dbReference>
<dbReference type="InterPro" id="IPR049900">
    <property type="entry name" value="PKS_mFAS_DH"/>
</dbReference>
<feature type="region of interest" description="N-terminal hotdog fold" evidence="7">
    <location>
        <begin position="936"/>
        <end position="1055"/>
    </location>
</feature>
<dbReference type="Pfam" id="PF00550">
    <property type="entry name" value="PP-binding"/>
    <property type="match status" value="1"/>
</dbReference>
<dbReference type="InterPro" id="IPR013217">
    <property type="entry name" value="Methyltransf_12"/>
</dbReference>
<dbReference type="InterPro" id="IPR020806">
    <property type="entry name" value="PKS_PP-bd"/>
</dbReference>
<dbReference type="Proteomes" id="UP000215005">
    <property type="component" value="Chromosome"/>
</dbReference>
<dbReference type="Gene3D" id="3.10.129.110">
    <property type="entry name" value="Polyketide synthase dehydratase"/>
    <property type="match status" value="1"/>
</dbReference>
<dbReference type="InterPro" id="IPR013968">
    <property type="entry name" value="PKS_KR"/>
</dbReference>
<keyword evidence="5" id="KW-0511">Multifunctional enzyme</keyword>
<keyword evidence="13" id="KW-1185">Reference proteome</keyword>
<dbReference type="SMART" id="SM00825">
    <property type="entry name" value="PKS_KS"/>
    <property type="match status" value="1"/>
</dbReference>
<dbReference type="SUPFAM" id="SSF50129">
    <property type="entry name" value="GroES-like"/>
    <property type="match status" value="1"/>
</dbReference>
<evidence type="ECO:0000259" key="11">
    <source>
        <dbReference type="PROSITE" id="PS52019"/>
    </source>
</evidence>
<dbReference type="InterPro" id="IPR057326">
    <property type="entry name" value="KR_dom"/>
</dbReference>
<feature type="region of interest" description="C-terminal hotdog fold" evidence="7">
    <location>
        <begin position="1069"/>
        <end position="1209"/>
    </location>
</feature>
<dbReference type="Pfam" id="PF13602">
    <property type="entry name" value="ADH_zinc_N_2"/>
    <property type="match status" value="1"/>
</dbReference>
<dbReference type="InterPro" id="IPR009081">
    <property type="entry name" value="PP-bd_ACP"/>
</dbReference>
<dbReference type="Pfam" id="PF14765">
    <property type="entry name" value="PS-DH"/>
    <property type="match status" value="1"/>
</dbReference>
<keyword evidence="2" id="KW-0597">Phosphoprotein</keyword>
<dbReference type="EMBL" id="CP022753">
    <property type="protein sequence ID" value="ASU85225.1"/>
    <property type="molecule type" value="Genomic_DNA"/>
</dbReference>
<dbReference type="InterPro" id="IPR018201">
    <property type="entry name" value="Ketoacyl_synth_AS"/>
</dbReference>
<feature type="domain" description="PKS/mFAS DH" evidence="11">
    <location>
        <begin position="936"/>
        <end position="1209"/>
    </location>
</feature>
<dbReference type="InterPro" id="IPR014031">
    <property type="entry name" value="Ketoacyl_synth_C"/>
</dbReference>
<evidence type="ECO:0000256" key="3">
    <source>
        <dbReference type="ARBA" id="ARBA00022679"/>
    </source>
</evidence>
<dbReference type="InterPro" id="IPR036291">
    <property type="entry name" value="NAD(P)-bd_dom_sf"/>
</dbReference>
<dbReference type="OrthoDB" id="4537517at2"/>
<evidence type="ECO:0000313" key="13">
    <source>
        <dbReference type="Proteomes" id="UP000215005"/>
    </source>
</evidence>
<feature type="compositionally biased region" description="Low complexity" evidence="8">
    <location>
        <begin position="2549"/>
        <end position="2563"/>
    </location>
</feature>
<dbReference type="Gene3D" id="3.40.50.150">
    <property type="entry name" value="Vaccinia Virus protein VP39"/>
    <property type="match status" value="1"/>
</dbReference>
<dbReference type="SUPFAM" id="SSF51735">
    <property type="entry name" value="NAD(P)-binding Rossmann-fold domains"/>
    <property type="match status" value="3"/>
</dbReference>
<keyword evidence="4" id="KW-0521">NADP</keyword>
<dbReference type="SUPFAM" id="SSF52151">
    <property type="entry name" value="FabD/lysophospholipase-like"/>
    <property type="match status" value="1"/>
</dbReference>
<evidence type="ECO:0000256" key="6">
    <source>
        <dbReference type="ARBA" id="ARBA00023315"/>
    </source>
</evidence>
<evidence type="ECO:0000256" key="1">
    <source>
        <dbReference type="ARBA" id="ARBA00022450"/>
    </source>
</evidence>
<dbReference type="GO" id="GO:0004312">
    <property type="term" value="F:fatty acid synthase activity"/>
    <property type="evidence" value="ECO:0007669"/>
    <property type="project" value="TreeGrafter"/>
</dbReference>
<dbReference type="CDD" id="cd02440">
    <property type="entry name" value="AdoMet_MTases"/>
    <property type="match status" value="1"/>
</dbReference>
<feature type="active site" description="Proton donor; for dehydratase activity" evidence="7">
    <location>
        <position position="1126"/>
    </location>
</feature>
<dbReference type="InterPro" id="IPR016039">
    <property type="entry name" value="Thiolase-like"/>
</dbReference>
<feature type="domain" description="Ketosynthase family 3 (KS3)" evidence="10">
    <location>
        <begin position="10"/>
        <end position="433"/>
    </location>
</feature>
<dbReference type="SMART" id="SM00827">
    <property type="entry name" value="PKS_AT"/>
    <property type="match status" value="1"/>
</dbReference>
<dbReference type="Pfam" id="PF21089">
    <property type="entry name" value="PKS_DH_N"/>
    <property type="match status" value="1"/>
</dbReference>
<organism evidence="12 13">
    <name type="scientific">Nocardiopsis gilva YIM 90087</name>
    <dbReference type="NCBI Taxonomy" id="1235441"/>
    <lineage>
        <taxon>Bacteria</taxon>
        <taxon>Bacillati</taxon>
        <taxon>Actinomycetota</taxon>
        <taxon>Actinomycetes</taxon>
        <taxon>Streptosporangiales</taxon>
        <taxon>Nocardiopsidaceae</taxon>
        <taxon>Nocardiopsis</taxon>
    </lineage>
</organism>
<dbReference type="PANTHER" id="PTHR43775">
    <property type="entry name" value="FATTY ACID SYNTHASE"/>
    <property type="match status" value="1"/>
</dbReference>
<feature type="domain" description="Carrier" evidence="9">
    <location>
        <begin position="2444"/>
        <end position="2519"/>
    </location>
</feature>
<dbReference type="CDD" id="cd00833">
    <property type="entry name" value="PKS"/>
    <property type="match status" value="1"/>
</dbReference>
<dbReference type="Pfam" id="PF00109">
    <property type="entry name" value="ketoacyl-synt"/>
    <property type="match status" value="1"/>
</dbReference>
<keyword evidence="6" id="KW-0012">Acyltransferase</keyword>
<dbReference type="InterPro" id="IPR013154">
    <property type="entry name" value="ADH-like_N"/>
</dbReference>
<dbReference type="GO" id="GO:0004315">
    <property type="term" value="F:3-oxoacyl-[acyl-carrier-protein] synthase activity"/>
    <property type="evidence" value="ECO:0007669"/>
    <property type="project" value="InterPro"/>
</dbReference>
<dbReference type="PANTHER" id="PTHR43775:SF37">
    <property type="entry name" value="SI:DKEY-61P9.11"/>
    <property type="match status" value="1"/>
</dbReference>
<evidence type="ECO:0000256" key="5">
    <source>
        <dbReference type="ARBA" id="ARBA00023268"/>
    </source>
</evidence>
<dbReference type="SMART" id="SM00826">
    <property type="entry name" value="PKS_DH"/>
    <property type="match status" value="1"/>
</dbReference>
<proteinExistence type="predicted"/>
<dbReference type="PROSITE" id="PS52019">
    <property type="entry name" value="PKS_MFAS_DH"/>
    <property type="match status" value="1"/>
</dbReference>
<dbReference type="PROSITE" id="PS50075">
    <property type="entry name" value="CARRIER"/>
    <property type="match status" value="1"/>
</dbReference>
<dbReference type="Pfam" id="PF02801">
    <property type="entry name" value="Ketoacyl-synt_C"/>
    <property type="match status" value="1"/>
</dbReference>
<protein>
    <submittedName>
        <fullName evidence="12">Type I polyketide synthase</fullName>
    </submittedName>
</protein>
<dbReference type="SUPFAM" id="SSF53901">
    <property type="entry name" value="Thiolase-like"/>
    <property type="match status" value="1"/>
</dbReference>
<dbReference type="RefSeq" id="WP_017620994.1">
    <property type="nucleotide sequence ID" value="NZ_ANBG01000375.1"/>
</dbReference>
<dbReference type="InterPro" id="IPR006162">
    <property type="entry name" value="Ppantetheine_attach_site"/>
</dbReference>
<dbReference type="InterPro" id="IPR036736">
    <property type="entry name" value="ACP-like_sf"/>
</dbReference>
<dbReference type="InterPro" id="IPR020843">
    <property type="entry name" value="ER"/>
</dbReference>
<dbReference type="InterPro" id="IPR042104">
    <property type="entry name" value="PKS_dehydratase_sf"/>
</dbReference>
<dbReference type="Gene3D" id="1.10.1200.10">
    <property type="entry name" value="ACP-like"/>
    <property type="match status" value="1"/>
</dbReference>
<dbReference type="Gene3D" id="3.30.70.3290">
    <property type="match status" value="1"/>
</dbReference>
<feature type="region of interest" description="Disordered" evidence="8">
    <location>
        <begin position="2538"/>
        <end position="2587"/>
    </location>
</feature>
<gene>
    <name evidence="12" type="ORF">CDO52_22695</name>
</gene>
<accession>A0A223SAV6</accession>
<dbReference type="InterPro" id="IPR029063">
    <property type="entry name" value="SAM-dependent_MTases_sf"/>
</dbReference>
<evidence type="ECO:0000256" key="7">
    <source>
        <dbReference type="PROSITE-ProRule" id="PRU01363"/>
    </source>
</evidence>
<keyword evidence="3" id="KW-0808">Transferase</keyword>
<dbReference type="Pfam" id="PF08240">
    <property type="entry name" value="ADH_N"/>
    <property type="match status" value="1"/>
</dbReference>
<dbReference type="FunFam" id="3.40.50.720:FF:000209">
    <property type="entry name" value="Polyketide synthase Pks12"/>
    <property type="match status" value="1"/>
</dbReference>
<dbReference type="InterPro" id="IPR001227">
    <property type="entry name" value="Ac_transferase_dom_sf"/>
</dbReference>
<dbReference type="SUPFAM" id="SSF47336">
    <property type="entry name" value="ACP-like"/>
    <property type="match status" value="1"/>
</dbReference>
<dbReference type="Pfam" id="PF22621">
    <property type="entry name" value="CurL-like_PKS_C"/>
    <property type="match status" value="1"/>
</dbReference>
<dbReference type="GO" id="GO:0006633">
    <property type="term" value="P:fatty acid biosynthetic process"/>
    <property type="evidence" value="ECO:0007669"/>
    <property type="project" value="InterPro"/>
</dbReference>
<dbReference type="InterPro" id="IPR016036">
    <property type="entry name" value="Malonyl_transacylase_ACP-bd"/>
</dbReference>
<dbReference type="InterPro" id="IPR011032">
    <property type="entry name" value="GroES-like_sf"/>
</dbReference>
<sequence>MGAVTYEFGDQAVAVIGVGCRLPGGIHDLDTLWTALDEGRDLVSQVPADRFEVARFVDEAMPRVGRSYTAAGAFLDDIACFDAEYFGISPKEAAQMDPQHRLLLEMTAEALDDAAIDPDHIAGTDTGVFVGISDSSYGGLQMSSPQTINAYTASGGAHSIAANRLSYAFDLRGPSMAVDTACSSSLTALERACQRVGCDGGMAVAGGVNILLSPSIYVAFSQASMLSRKGRCAAFSADADGFVRAEGGGVVVLKRLAEARADGDRIHGVLLGWGANSDGRTMGMALPNTEAQEDLLRTVYARAGVTPDDLVYVEAHGTGTIVGDPAECRSIGRVLGRHRSGPLPIGSIKSNMGHLEPASGMAGLFKALLVLRHGHIPASLHATPLNSDIDFPGLGLAPAVEPSDVEPLATERRLAGVNSFGFGGANAHVIVAGPPADAATAHQEGPVDIPTTVGRGDTEPAGNVDVDTMLDADRPDAAPGAVGAPDGMPDTSLRRPVVVSARTPDALARAAEAMAARVDAAGAQEFYDIAYTSSVRRGKHPYRSVVLARDGAEAAERLRNAPVADAPAADGRVAFVYSGNGAQWVGMGADLLASDSVFAAGMAEADTELAPHLGWSVVEELALPPDEWRLDRTEVAQPLLFAVQVGLTRLLAAHGIRPAAAIGHSVGETSAAWAAGMLSLGQAARIVAARSAAQAPTAGSGRMLAVDLSPQDAGELTERHPDVEIAGINSDHDLTLVGPDEQITAVADELDRRGVFTRRLDLNYGFHSAAMDPVRDPLLQALDGLSPEPGDIPLASTITGDLIEGTELTPDHWWRGVRDPVLFAAAAQRLRASGIEVFAEIGPHPILLPYLRRLFDASPQRRPSLTATLRRDTDGGEAVDTAVTSLIAAGADIDWSAFFPRAGRVVDLPAYPWQRERHWNGAPHDWAPPPPSPIDHPLLGARLPAAISSWEGPVEPAMAPWIADHKLAGSVVFPAVGYIEMALSAGRLALGYPVEAHAWEFTQPLVISWPDATAMRVQTSVSPDDGITHITSFDESGKEPRAHARGRVRRLLGQAPAPVDVAGVRGRCSRHVGGTEHYEWLDSLGLQYGPGFQVLQDLWAGEGEVLAAYRTDDLDNRLLVHPAVLDGALQSVIPLAELLLEEGDIFLPAAVGAVKAWRAPTGQGWIWARDRTRVPHELCWDITVTDANGAVTAELYGVRERRLAVQQRRPLTVQRTVMRAAPHLDQPAAASPLPPPDRIAAHAAPRIDEVRRAWGAQDYARFTERFPTLGTRLLAKTRLAMAPEAADRVDWEDTVSRAPDHLARFQETMLRLLRSADLLEPVPGGGYRIPARALSDPHTGRDVVSDLPSFTNEMALILHQLCRLPELVRAERDPLEMLAEESTGELVRQFYAASPHMRFSQRVARALLQQIVAEWPTDRPLRVLEVGAGTGGLTQALLPLFPPERTRYTFTDISPFFLTAADKYLAAYDFVDYRVLDLNTDPADQGFTVGGYDIVLAANALHTASDMAVAVPRVASLLAAGGYLLATEFHNNALGAAMFGILESFWDAADTDLRPDGRFLARDQWPELLRRCGFENVVQTGSEDAPAREDFSIILASTPAETTVAPVGAPLTTATGEATSEADADTCHHLLVAESEAELHLARAVAELDEAQGDGSRVVAATAEDEAWTDLPAGQDTNTSITLILGEPDPGEDCVQRATQRAALLRRLVTGLSPDNPTPLRRLVLVTRPSGALPAPEKPDVPADAAVWGMTRSLANECPDLPITCISLERVGDTAVDARRLAAELAAESTENEIALTRGGRFVPRETGDPSLVPEAEIDAYSLNVRDIGLSYRTEWVEADIPEPAPGMVCIEVRAAALNYRDIMQATGLLPAEAVEGTFTEQGLGLECAGIITAVGDGVEDMKAGDRVLAVAPRSLASHTQTAAHAVGRIPDHMTFAEAATTPVAFTTVQYALGDLARLGPGETVLVHGAAGGVGLAALHYARHRGARVIATAGSEIKRDFLRVLGVEDVLDSRDLDFVPRVMESTGGRGVDVVLNSLAGEAIGRGLDLLKPGGRFIELGKRDIMADGSLPLRPFHNNLTFCGVDLNALLNRPDIARRVWSEVVEGLNEGRFRPLPHTTYPAAQVREAFALLQHSRHIGKVIVTFDDQGLPTPVRPCPPAPPRLDPDGTYLVTGGIGGFGAATARHLAERGARQLALVSRRGPEAPEAPQLIADLAENGVAATAYAADCSDAGAMADVLRRIEEGGYPLRGVVHAAMDLDDAPLAELTDERFSAVLRPKMGGLTVLDDLTRHHDLDLFCTYSSQSASVGHIFQSNYAAANLYTEALVRNRRREGHKGGAMAWGHLSDVGYVARHGLAPLAAQMGLDSITSDEALRVFDGLVGGDRATEVAVVHRTDWVRARSLLPSLASPRFWPLFGGDATDDPTAQEDIAAELSKLPPAEALARVTEYLTVHLAEVLHMDADRLDPHRRLDEYGMDSLMAAELLTTVKQKSSFDIPPLELLRTGGTIAGLSEAIMLRLGVGAPAEAGVEALPEETTRLNADAESTDNADPSDQAAPAAATESTDPDTDTDPEPGMESVADVEPTAS</sequence>
<reference evidence="12 13" key="1">
    <citation type="submission" date="2017-08" db="EMBL/GenBank/DDBJ databases">
        <title>The complete genome sequence of Nocardiopsis gilva YIM 90087.</title>
        <authorList>
            <person name="Yin M."/>
            <person name="Tang S."/>
        </authorList>
    </citation>
    <scope>NUCLEOTIDE SEQUENCE [LARGE SCALE GENOMIC DNA]</scope>
    <source>
        <strain evidence="12 13">YIM 90087</strain>
    </source>
</reference>
<evidence type="ECO:0000259" key="9">
    <source>
        <dbReference type="PROSITE" id="PS50075"/>
    </source>
</evidence>
<feature type="compositionally biased region" description="Acidic residues" evidence="8">
    <location>
        <begin position="2564"/>
        <end position="2574"/>
    </location>
</feature>
<dbReference type="PROSITE" id="PS00606">
    <property type="entry name" value="KS3_1"/>
    <property type="match status" value="1"/>
</dbReference>
<evidence type="ECO:0000256" key="4">
    <source>
        <dbReference type="ARBA" id="ARBA00022857"/>
    </source>
</evidence>
<evidence type="ECO:0000256" key="8">
    <source>
        <dbReference type="SAM" id="MobiDB-lite"/>
    </source>
</evidence>